<dbReference type="SFLD" id="SFLDG01019">
    <property type="entry name" value="Terpene_Cyclase_Like_1_C_Termi"/>
    <property type="match status" value="1"/>
</dbReference>
<dbReference type="SFLD" id="SFLDS00005">
    <property type="entry name" value="Isoprenoid_Synthase_Type_I"/>
    <property type="match status" value="1"/>
</dbReference>
<evidence type="ECO:0000259" key="3">
    <source>
        <dbReference type="Pfam" id="PF01397"/>
    </source>
</evidence>
<keyword evidence="2" id="KW-0460">Magnesium</keyword>
<dbReference type="Pfam" id="PF03936">
    <property type="entry name" value="Terpene_synth_C"/>
    <property type="match status" value="1"/>
</dbReference>
<evidence type="ECO:0000313" key="5">
    <source>
        <dbReference type="EMBL" id="WKA11667.1"/>
    </source>
</evidence>
<dbReference type="InterPro" id="IPR001906">
    <property type="entry name" value="Terpene_synth_N"/>
</dbReference>
<dbReference type="SUPFAM" id="SSF48239">
    <property type="entry name" value="Terpenoid cyclases/Protein prenyltransferases"/>
    <property type="match status" value="1"/>
</dbReference>
<feature type="domain" description="Terpene synthase N-terminal" evidence="3">
    <location>
        <begin position="28"/>
        <end position="204"/>
    </location>
</feature>
<feature type="domain" description="Terpene synthase metal-binding" evidence="4">
    <location>
        <begin position="222"/>
        <end position="421"/>
    </location>
</feature>
<dbReference type="InterPro" id="IPR008949">
    <property type="entry name" value="Isoprenoid_synthase_dom_sf"/>
</dbReference>
<dbReference type="CDD" id="cd00684">
    <property type="entry name" value="Terpene_cyclase_plant_C1"/>
    <property type="match status" value="1"/>
</dbReference>
<evidence type="ECO:0000259" key="4">
    <source>
        <dbReference type="Pfam" id="PF03936"/>
    </source>
</evidence>
<accession>A0ABY9DWF6</accession>
<dbReference type="EMBL" id="CP126665">
    <property type="protein sequence ID" value="WKA11667.1"/>
    <property type="molecule type" value="Genomic_DNA"/>
</dbReference>
<dbReference type="InterPro" id="IPR005630">
    <property type="entry name" value="Terpene_synthase_metal-bd"/>
</dbReference>
<dbReference type="InterPro" id="IPR034741">
    <property type="entry name" value="Terpene_cyclase-like_1_C"/>
</dbReference>
<dbReference type="InterPro" id="IPR050148">
    <property type="entry name" value="Terpene_synthase-like"/>
</dbReference>
<dbReference type="Gene3D" id="1.10.600.10">
    <property type="entry name" value="Farnesyl Diphosphate Synthase"/>
    <property type="match status" value="1"/>
</dbReference>
<keyword evidence="1" id="KW-0479">Metal-binding</keyword>
<dbReference type="PANTHER" id="PTHR31225">
    <property type="entry name" value="OS04G0344100 PROTEIN-RELATED"/>
    <property type="match status" value="1"/>
</dbReference>
<evidence type="ECO:0000256" key="2">
    <source>
        <dbReference type="ARBA" id="ARBA00022842"/>
    </source>
</evidence>
<reference evidence="5 6" key="1">
    <citation type="journal article" date="2023" name="Hortic Res">
        <title>The complete reference genome for grapevine (Vitis vinifera L.) genetics and breeding.</title>
        <authorList>
            <person name="Shi X."/>
            <person name="Cao S."/>
            <person name="Wang X."/>
            <person name="Huang S."/>
            <person name="Wang Y."/>
            <person name="Liu Z."/>
            <person name="Liu W."/>
            <person name="Leng X."/>
            <person name="Peng Y."/>
            <person name="Wang N."/>
            <person name="Wang Y."/>
            <person name="Ma Z."/>
            <person name="Xu X."/>
            <person name="Zhang F."/>
            <person name="Xue H."/>
            <person name="Zhong H."/>
            <person name="Wang Y."/>
            <person name="Zhang K."/>
            <person name="Velt A."/>
            <person name="Avia K."/>
            <person name="Holtgrawe D."/>
            <person name="Grimplet J."/>
            <person name="Matus J.T."/>
            <person name="Ware D."/>
            <person name="Wu X."/>
            <person name="Wang H."/>
            <person name="Liu C."/>
            <person name="Fang Y."/>
            <person name="Rustenholz C."/>
            <person name="Cheng Z."/>
            <person name="Xiao H."/>
            <person name="Zhou Y."/>
        </authorList>
    </citation>
    <scope>NUCLEOTIDE SEQUENCE [LARGE SCALE GENOMIC DNA]</scope>
    <source>
        <strain evidence="6">cv. Pinot noir / PN40024</strain>
        <tissue evidence="5">Leaf</tissue>
    </source>
</reference>
<evidence type="ECO:0000313" key="6">
    <source>
        <dbReference type="Proteomes" id="UP001227230"/>
    </source>
</evidence>
<dbReference type="Proteomes" id="UP001227230">
    <property type="component" value="Chromosome 18"/>
</dbReference>
<evidence type="ECO:0000256" key="1">
    <source>
        <dbReference type="ARBA" id="ARBA00022723"/>
    </source>
</evidence>
<proteinExistence type="predicted"/>
<name>A0ABY9DWF6_VITVI</name>
<dbReference type="InterPro" id="IPR044814">
    <property type="entry name" value="Terpene_cyclase_plant_C1"/>
</dbReference>
<organism evidence="5 6">
    <name type="scientific">Vitis vinifera</name>
    <name type="common">Grape</name>
    <dbReference type="NCBI Taxonomy" id="29760"/>
    <lineage>
        <taxon>Eukaryota</taxon>
        <taxon>Viridiplantae</taxon>
        <taxon>Streptophyta</taxon>
        <taxon>Embryophyta</taxon>
        <taxon>Tracheophyta</taxon>
        <taxon>Spermatophyta</taxon>
        <taxon>Magnoliopsida</taxon>
        <taxon>eudicotyledons</taxon>
        <taxon>Gunneridae</taxon>
        <taxon>Pentapetalae</taxon>
        <taxon>rosids</taxon>
        <taxon>Vitales</taxon>
        <taxon>Vitaceae</taxon>
        <taxon>Viteae</taxon>
        <taxon>Vitis</taxon>
    </lineage>
</organism>
<dbReference type="SUPFAM" id="SSF48576">
    <property type="entry name" value="Terpenoid synthases"/>
    <property type="match status" value="1"/>
</dbReference>
<dbReference type="PANTHER" id="PTHR31225:SF241">
    <property type="entry name" value="TERPENE SYNTHASE FAMILY, METAL-BINDING DOMAIN PROTEIN"/>
    <property type="match status" value="1"/>
</dbReference>
<dbReference type="Pfam" id="PF01397">
    <property type="entry name" value="Terpene_synth"/>
    <property type="match status" value="1"/>
</dbReference>
<evidence type="ECO:0008006" key="7">
    <source>
        <dbReference type="Google" id="ProtNLM"/>
    </source>
</evidence>
<gene>
    <name evidence="5" type="ORF">VitviT2T_029143</name>
</gene>
<dbReference type="InterPro" id="IPR008930">
    <property type="entry name" value="Terpenoid_cyclase/PrenylTrfase"/>
</dbReference>
<keyword evidence="6" id="KW-1185">Reference proteome</keyword>
<protein>
    <recommendedName>
        <fullName evidence="7">Valencene synthase</fullName>
    </recommendedName>
</protein>
<sequence>MSTQVSASSLAQIPKPKNRPVANYHPNIWGDQFISYIPEDKVTRACKEEQFVDLKKEVKRKLTAAAVANPSQLLNFIDAVQRLGVAYHFEQEIEEALQHICNSFHDCNDMDGDLYNIALGFRLLRQQGYSISCGIFNKFMDERGRFKEALISDVRGMLCLYEAAHLRVHGEDIIAKALAFTTTHLKAMVESLGYHLAEQVAHALNRPIRKGLERLEARWWWKELDFATKLPFARDRLVECYFWILGVYFEPQYLRGRRILTKVIAMTSILDDIHDAYGTPEELKLFKEAIERWDINSIDQLPEYMKLCYASLLDVYKEIEEEMEKEGNQYRVHYAKEVMKNQVRAYFAEAKWLHEEHVPTIEDYMRVALVSSGYCMLVTTSLVGMGEIATKEAFDWMTSDPKIMSSSNFIARLMDDIKSHKVCRICDSNGETKTLWFFLNFCIIHAV</sequence>